<protein>
    <submittedName>
        <fullName evidence="4">GNAT family N-acetyltransferase</fullName>
        <ecNumber evidence="4">2.3.1.-</ecNumber>
    </submittedName>
</protein>
<organism evidence="4 5">
    <name type="scientific">Methylophilus aquaticus</name>
    <dbReference type="NCBI Taxonomy" id="1971610"/>
    <lineage>
        <taxon>Bacteria</taxon>
        <taxon>Pseudomonadati</taxon>
        <taxon>Pseudomonadota</taxon>
        <taxon>Betaproteobacteria</taxon>
        <taxon>Nitrosomonadales</taxon>
        <taxon>Methylophilaceae</taxon>
        <taxon>Methylophilus</taxon>
    </lineage>
</organism>
<dbReference type="Proteomes" id="UP001225906">
    <property type="component" value="Unassembled WGS sequence"/>
</dbReference>
<gene>
    <name evidence="4" type="ORF">Q9291_04245</name>
</gene>
<dbReference type="GO" id="GO:0016746">
    <property type="term" value="F:acyltransferase activity"/>
    <property type="evidence" value="ECO:0007669"/>
    <property type="project" value="UniProtKB-KW"/>
</dbReference>
<accession>A0ABT9JR66</accession>
<dbReference type="InterPro" id="IPR050832">
    <property type="entry name" value="Bact_Acetyltransf"/>
</dbReference>
<name>A0ABT9JR66_9PROT</name>
<sequence>MLTHLTIEQCSYQQWAWPDCQKIRKIVFIVEQHVPDLLEWDVADVKAIHLLVRADARPVACARVLPDGHIGRMAVLKEWRGRGVGAALLQYAVNICRELPVAQAQLSAQSHAIGFYARAGFIVCSSPYLDANIPHVDMVLKLV</sequence>
<keyword evidence="2 4" id="KW-0012">Acyltransferase</keyword>
<keyword evidence="1 4" id="KW-0808">Transferase</keyword>
<evidence type="ECO:0000313" key="5">
    <source>
        <dbReference type="Proteomes" id="UP001225906"/>
    </source>
</evidence>
<dbReference type="CDD" id="cd04301">
    <property type="entry name" value="NAT_SF"/>
    <property type="match status" value="1"/>
</dbReference>
<evidence type="ECO:0000256" key="2">
    <source>
        <dbReference type="ARBA" id="ARBA00023315"/>
    </source>
</evidence>
<feature type="domain" description="N-acetyltransferase" evidence="3">
    <location>
        <begin position="7"/>
        <end position="143"/>
    </location>
</feature>
<dbReference type="EMBL" id="JAVCAP010000007">
    <property type="protein sequence ID" value="MDP8567053.1"/>
    <property type="molecule type" value="Genomic_DNA"/>
</dbReference>
<comment type="caution">
    <text evidence="4">The sequence shown here is derived from an EMBL/GenBank/DDBJ whole genome shotgun (WGS) entry which is preliminary data.</text>
</comment>
<dbReference type="InterPro" id="IPR000182">
    <property type="entry name" value="GNAT_dom"/>
</dbReference>
<keyword evidence="5" id="KW-1185">Reference proteome</keyword>
<dbReference type="SUPFAM" id="SSF55729">
    <property type="entry name" value="Acyl-CoA N-acyltransferases (Nat)"/>
    <property type="match status" value="1"/>
</dbReference>
<reference evidence="5" key="1">
    <citation type="journal article" date="2019" name="Int. J. Syst. Evol. Microbiol.">
        <title>The Global Catalogue of Microorganisms (GCM) 10K type strain sequencing project: providing services to taxonomists for standard genome sequencing and annotation.</title>
        <authorList>
            <consortium name="The Broad Institute Genomics Platform"/>
            <consortium name="The Broad Institute Genome Sequencing Center for Infectious Disease"/>
            <person name="Wu L."/>
            <person name="Ma J."/>
        </authorList>
    </citation>
    <scope>NUCLEOTIDE SEQUENCE [LARGE SCALE GENOMIC DNA]</scope>
    <source>
        <strain evidence="5">VKM B-3159</strain>
    </source>
</reference>
<dbReference type="PANTHER" id="PTHR43877">
    <property type="entry name" value="AMINOALKYLPHOSPHONATE N-ACETYLTRANSFERASE-RELATED-RELATED"/>
    <property type="match status" value="1"/>
</dbReference>
<evidence type="ECO:0000259" key="3">
    <source>
        <dbReference type="PROSITE" id="PS51186"/>
    </source>
</evidence>
<evidence type="ECO:0000256" key="1">
    <source>
        <dbReference type="ARBA" id="ARBA00022679"/>
    </source>
</evidence>
<dbReference type="Gene3D" id="3.40.630.30">
    <property type="match status" value="1"/>
</dbReference>
<dbReference type="EC" id="2.3.1.-" evidence="4"/>
<dbReference type="InterPro" id="IPR016181">
    <property type="entry name" value="Acyl_CoA_acyltransferase"/>
</dbReference>
<evidence type="ECO:0000313" key="4">
    <source>
        <dbReference type="EMBL" id="MDP8567053.1"/>
    </source>
</evidence>
<dbReference type="Pfam" id="PF13673">
    <property type="entry name" value="Acetyltransf_10"/>
    <property type="match status" value="1"/>
</dbReference>
<dbReference type="PANTHER" id="PTHR43877:SF1">
    <property type="entry name" value="ACETYLTRANSFERASE"/>
    <property type="match status" value="1"/>
</dbReference>
<dbReference type="PROSITE" id="PS51186">
    <property type="entry name" value="GNAT"/>
    <property type="match status" value="1"/>
</dbReference>
<proteinExistence type="predicted"/>